<gene>
    <name evidence="1" type="ORF">HAX54_049961</name>
</gene>
<accession>A0ABS8WNQ1</accession>
<comment type="caution">
    <text evidence="1">The sequence shown here is derived from an EMBL/GenBank/DDBJ whole genome shotgun (WGS) entry which is preliminary data.</text>
</comment>
<reference evidence="1 2" key="1">
    <citation type="journal article" date="2021" name="BMC Genomics">
        <title>Datura genome reveals duplications of psychoactive alkaloid biosynthetic genes and high mutation rate following tissue culture.</title>
        <authorList>
            <person name="Rajewski A."/>
            <person name="Carter-House D."/>
            <person name="Stajich J."/>
            <person name="Litt A."/>
        </authorList>
    </citation>
    <scope>NUCLEOTIDE SEQUENCE [LARGE SCALE GENOMIC DNA]</scope>
    <source>
        <strain evidence="1">AR-01</strain>
    </source>
</reference>
<organism evidence="1 2">
    <name type="scientific">Datura stramonium</name>
    <name type="common">Jimsonweed</name>
    <name type="synonym">Common thornapple</name>
    <dbReference type="NCBI Taxonomy" id="4076"/>
    <lineage>
        <taxon>Eukaryota</taxon>
        <taxon>Viridiplantae</taxon>
        <taxon>Streptophyta</taxon>
        <taxon>Embryophyta</taxon>
        <taxon>Tracheophyta</taxon>
        <taxon>Spermatophyta</taxon>
        <taxon>Magnoliopsida</taxon>
        <taxon>eudicotyledons</taxon>
        <taxon>Gunneridae</taxon>
        <taxon>Pentapetalae</taxon>
        <taxon>asterids</taxon>
        <taxon>lamiids</taxon>
        <taxon>Solanales</taxon>
        <taxon>Solanaceae</taxon>
        <taxon>Solanoideae</taxon>
        <taxon>Datureae</taxon>
        <taxon>Datura</taxon>
    </lineage>
</organism>
<dbReference type="Proteomes" id="UP000823775">
    <property type="component" value="Unassembled WGS sequence"/>
</dbReference>
<evidence type="ECO:0000313" key="1">
    <source>
        <dbReference type="EMBL" id="MCE3051487.1"/>
    </source>
</evidence>
<sequence length="92" mass="10152">MLSIVRLVGDVEKGGGGKEKLERGVRPVAQFSGGSRWRREGEIKGRGCRSLVRRGGRLCGGDYGGFNGVAPVFSYGGFRRVRSLWRIRPGKW</sequence>
<name>A0ABS8WNQ1_DATST</name>
<keyword evidence="2" id="KW-1185">Reference proteome</keyword>
<proteinExistence type="predicted"/>
<evidence type="ECO:0000313" key="2">
    <source>
        <dbReference type="Proteomes" id="UP000823775"/>
    </source>
</evidence>
<protein>
    <submittedName>
        <fullName evidence="1">Uncharacterized protein</fullName>
    </submittedName>
</protein>
<dbReference type="EMBL" id="JACEIK010008630">
    <property type="protein sequence ID" value="MCE3051487.1"/>
    <property type="molecule type" value="Genomic_DNA"/>
</dbReference>